<dbReference type="AlphaFoldDB" id="A8NUZ1"/>
<sequence length="524" mass="58992">MAHYGSFKPDTHLQGMSSPQPFAVHLGLPESSTFQLLGPFPNGSSSYWIVEVNGAIMGIQGPLGHPIRLAANPFSPSLPSHTLPPPATHWSSHPCSSPRPSDIYLVMRSLDSKILKAAAPLVDDEGTHWALEVDGTHWHIRPAGKANVFNPKKLALADKNIPEEELLPQEIDRSPRGDVYYHRRRKIGETYRKPHEIRDICHRILDECRMLKIGYNLANFNCRHFVIKLWSQIALNPGYSQHARLTYDANSTLLHEIQGMARGIVEDVKDEVRGKAIGVKPLRTRDKQIGRTVGWKWKPVDISFQLECLPPPMLFLSALYITASLWTTQASVFPRAEGLSSSLDDDTAEAWCQQRSVLSIIQTCWVTIFACTWVGVHPDIRRPVSSGNNRWGGLLQRAELMFWGLAAPELLVAFAFHQWRGARDIQRKMTRRLELEKEANPDCKFILTRLLSTHISCKCEGTYLRRAEIQKREPPTSSALKRTKELPFKRSFDGPGTRGKNQKIAARGTPSPKGLFSSRQAGSW</sequence>
<evidence type="ECO:0000313" key="3">
    <source>
        <dbReference type="Proteomes" id="UP000001861"/>
    </source>
</evidence>
<dbReference type="GeneID" id="6013113"/>
<dbReference type="InParanoid" id="A8NUZ1"/>
<dbReference type="EMBL" id="AACS02000004">
    <property type="protein sequence ID" value="EAU85275.2"/>
    <property type="molecule type" value="Genomic_DNA"/>
</dbReference>
<dbReference type="PANTHER" id="PTHR35043">
    <property type="entry name" value="TRANSCRIPTION FACTOR DOMAIN-CONTAINING PROTEIN"/>
    <property type="match status" value="1"/>
</dbReference>
<evidence type="ECO:0000256" key="1">
    <source>
        <dbReference type="SAM" id="MobiDB-lite"/>
    </source>
</evidence>
<proteinExistence type="predicted"/>
<reference evidence="2 3" key="1">
    <citation type="journal article" date="2010" name="Proc. Natl. Acad. Sci. U.S.A.">
        <title>Insights into evolution of multicellular fungi from the assembled chromosomes of the mushroom Coprinopsis cinerea (Coprinus cinereus).</title>
        <authorList>
            <person name="Stajich J.E."/>
            <person name="Wilke S.K."/>
            <person name="Ahren D."/>
            <person name="Au C.H."/>
            <person name="Birren B.W."/>
            <person name="Borodovsky M."/>
            <person name="Burns C."/>
            <person name="Canback B."/>
            <person name="Casselton L.A."/>
            <person name="Cheng C.K."/>
            <person name="Deng J."/>
            <person name="Dietrich F.S."/>
            <person name="Fargo D.C."/>
            <person name="Farman M.L."/>
            <person name="Gathman A.C."/>
            <person name="Goldberg J."/>
            <person name="Guigo R."/>
            <person name="Hoegger P.J."/>
            <person name="Hooker J.B."/>
            <person name="Huggins A."/>
            <person name="James T.Y."/>
            <person name="Kamada T."/>
            <person name="Kilaru S."/>
            <person name="Kodira C."/>
            <person name="Kues U."/>
            <person name="Kupfer D."/>
            <person name="Kwan H.S."/>
            <person name="Lomsadze A."/>
            <person name="Li W."/>
            <person name="Lilly W.W."/>
            <person name="Ma L.J."/>
            <person name="Mackey A.J."/>
            <person name="Manning G."/>
            <person name="Martin F."/>
            <person name="Muraguchi H."/>
            <person name="Natvig D.O."/>
            <person name="Palmerini H."/>
            <person name="Ramesh M.A."/>
            <person name="Rehmeyer C.J."/>
            <person name="Roe B.A."/>
            <person name="Shenoy N."/>
            <person name="Stanke M."/>
            <person name="Ter-Hovhannisyan V."/>
            <person name="Tunlid A."/>
            <person name="Velagapudi R."/>
            <person name="Vision T.J."/>
            <person name="Zeng Q."/>
            <person name="Zolan M.E."/>
            <person name="Pukkila P.J."/>
        </authorList>
    </citation>
    <scope>NUCLEOTIDE SEQUENCE [LARGE SCALE GENOMIC DNA]</scope>
    <source>
        <strain evidence="3">Okayama-7 / 130 / ATCC MYA-4618 / FGSC 9003</strain>
    </source>
</reference>
<accession>A8NUZ1</accession>
<comment type="caution">
    <text evidence="2">The sequence shown here is derived from an EMBL/GenBank/DDBJ whole genome shotgun (WGS) entry which is preliminary data.</text>
</comment>
<dbReference type="HOGENOM" id="CLU_519726_0_0_1"/>
<name>A8NUZ1_COPC7</name>
<dbReference type="PANTHER" id="PTHR35043:SF7">
    <property type="entry name" value="TRANSCRIPTION FACTOR DOMAIN-CONTAINING PROTEIN"/>
    <property type="match status" value="1"/>
</dbReference>
<dbReference type="KEGG" id="cci:CC1G_10061"/>
<protein>
    <submittedName>
        <fullName evidence="2">Uncharacterized protein</fullName>
    </submittedName>
</protein>
<dbReference type="Proteomes" id="UP000001861">
    <property type="component" value="Unassembled WGS sequence"/>
</dbReference>
<keyword evidence="3" id="KW-1185">Reference proteome</keyword>
<feature type="compositionally biased region" description="Basic and acidic residues" evidence="1">
    <location>
        <begin position="482"/>
        <end position="492"/>
    </location>
</feature>
<organism evidence="2 3">
    <name type="scientific">Coprinopsis cinerea (strain Okayama-7 / 130 / ATCC MYA-4618 / FGSC 9003)</name>
    <name type="common">Inky cap fungus</name>
    <name type="synonym">Hormographiella aspergillata</name>
    <dbReference type="NCBI Taxonomy" id="240176"/>
    <lineage>
        <taxon>Eukaryota</taxon>
        <taxon>Fungi</taxon>
        <taxon>Dikarya</taxon>
        <taxon>Basidiomycota</taxon>
        <taxon>Agaricomycotina</taxon>
        <taxon>Agaricomycetes</taxon>
        <taxon>Agaricomycetidae</taxon>
        <taxon>Agaricales</taxon>
        <taxon>Agaricineae</taxon>
        <taxon>Psathyrellaceae</taxon>
        <taxon>Coprinopsis</taxon>
    </lineage>
</organism>
<dbReference type="OrthoDB" id="9451547at2759"/>
<dbReference type="RefSeq" id="XP_001836567.2">
    <property type="nucleotide sequence ID" value="XM_001836515.2"/>
</dbReference>
<evidence type="ECO:0000313" key="2">
    <source>
        <dbReference type="EMBL" id="EAU85275.2"/>
    </source>
</evidence>
<dbReference type="VEuPathDB" id="FungiDB:CC1G_10061"/>
<feature type="region of interest" description="Disordered" evidence="1">
    <location>
        <begin position="470"/>
        <end position="524"/>
    </location>
</feature>
<gene>
    <name evidence="2" type="ORF">CC1G_10061</name>
</gene>